<dbReference type="RefSeq" id="WP_134174390.1">
    <property type="nucleotide sequence ID" value="NZ_SODI01000001.1"/>
</dbReference>
<gene>
    <name evidence="2" type="ORF">E3T53_09575</name>
</gene>
<dbReference type="CDD" id="cd02947">
    <property type="entry name" value="TRX_family"/>
    <property type="match status" value="1"/>
</dbReference>
<dbReference type="SUPFAM" id="SSF52833">
    <property type="entry name" value="Thioredoxin-like"/>
    <property type="match status" value="1"/>
</dbReference>
<comment type="caution">
    <text evidence="2">The sequence shown here is derived from an EMBL/GenBank/DDBJ whole genome shotgun (WGS) entry which is preliminary data.</text>
</comment>
<protein>
    <submittedName>
        <fullName evidence="2">Thioredoxin</fullName>
    </submittedName>
</protein>
<dbReference type="InterPro" id="IPR036249">
    <property type="entry name" value="Thioredoxin-like_sf"/>
</dbReference>
<evidence type="ECO:0000313" key="2">
    <source>
        <dbReference type="EMBL" id="TFD78435.1"/>
    </source>
</evidence>
<dbReference type="OrthoDB" id="1495530at2"/>
<keyword evidence="3" id="KW-1185">Reference proteome</keyword>
<dbReference type="Proteomes" id="UP000298218">
    <property type="component" value="Unassembled WGS sequence"/>
</dbReference>
<feature type="domain" description="Thioredoxin" evidence="1">
    <location>
        <begin position="6"/>
        <end position="77"/>
    </location>
</feature>
<dbReference type="Pfam" id="PF00085">
    <property type="entry name" value="Thioredoxin"/>
    <property type="match status" value="1"/>
</dbReference>
<dbReference type="EMBL" id="SOHQ01000028">
    <property type="protein sequence ID" value="TFD78435.1"/>
    <property type="molecule type" value="Genomic_DNA"/>
</dbReference>
<accession>A0A4Y8KMJ5</accession>
<evidence type="ECO:0000313" key="3">
    <source>
        <dbReference type="Proteomes" id="UP000298218"/>
    </source>
</evidence>
<organism evidence="2 3">
    <name type="scientific">Cryobacterium psychrophilum</name>
    <dbReference type="NCBI Taxonomy" id="41988"/>
    <lineage>
        <taxon>Bacteria</taxon>
        <taxon>Bacillati</taxon>
        <taxon>Actinomycetota</taxon>
        <taxon>Actinomycetes</taxon>
        <taxon>Micrococcales</taxon>
        <taxon>Microbacteriaceae</taxon>
        <taxon>Cryobacterium</taxon>
    </lineage>
</organism>
<sequence length="86" mass="9353">MQFTLYSAAFCEPCAQTRVVLKEAQRLIPRATLVELDVAAHGEEAEANFIRNTPTVIIAKEDGTEVYRAHGVPTLDQVLVAAAKAL</sequence>
<name>A0A4Y8KMJ5_9MICO</name>
<evidence type="ECO:0000259" key="1">
    <source>
        <dbReference type="Pfam" id="PF00085"/>
    </source>
</evidence>
<reference evidence="2 3" key="1">
    <citation type="submission" date="2019-03" db="EMBL/GenBank/DDBJ databases">
        <title>Genomics of glacier-inhabiting Cryobacterium strains.</title>
        <authorList>
            <person name="Liu Q."/>
            <person name="Xin Y.-H."/>
        </authorList>
    </citation>
    <scope>NUCLEOTIDE SEQUENCE [LARGE SCALE GENOMIC DNA]</scope>
    <source>
        <strain evidence="2 3">CGMCC 1.4292</strain>
    </source>
</reference>
<dbReference type="AlphaFoldDB" id="A0A4Y8KMJ5"/>
<proteinExistence type="predicted"/>
<dbReference type="InterPro" id="IPR013766">
    <property type="entry name" value="Thioredoxin_domain"/>
</dbReference>
<dbReference type="Gene3D" id="3.40.30.10">
    <property type="entry name" value="Glutaredoxin"/>
    <property type="match status" value="1"/>
</dbReference>